<evidence type="ECO:0000313" key="1">
    <source>
        <dbReference type="EMBL" id="SHH22155.1"/>
    </source>
</evidence>
<organism evidence="1 2">
    <name type="scientific">Marisediminitalea aggregata</name>
    <dbReference type="NCBI Taxonomy" id="634436"/>
    <lineage>
        <taxon>Bacteria</taxon>
        <taxon>Pseudomonadati</taxon>
        <taxon>Pseudomonadota</taxon>
        <taxon>Gammaproteobacteria</taxon>
        <taxon>Alteromonadales</taxon>
        <taxon>Alteromonadaceae</taxon>
        <taxon>Marisediminitalea</taxon>
    </lineage>
</organism>
<dbReference type="EMBL" id="FQWD01000007">
    <property type="protein sequence ID" value="SHH22155.1"/>
    <property type="molecule type" value="Genomic_DNA"/>
</dbReference>
<dbReference type="OrthoDB" id="9780310at2"/>
<dbReference type="SUPFAM" id="SSF117396">
    <property type="entry name" value="TM1631-like"/>
    <property type="match status" value="1"/>
</dbReference>
<keyword evidence="2" id="KW-1185">Reference proteome</keyword>
<dbReference type="Gene3D" id="3.20.20.410">
    <property type="entry name" value="Protein of unknown function UPF0759"/>
    <property type="match status" value="1"/>
</dbReference>
<dbReference type="AlphaFoldDB" id="A0A1M5R6Z0"/>
<sequence>MTNIQTPQILPEVCIGLPQWQHGRWPTTWFGHSKGTSLGRYATQLNSVEGNTTFYHLPTPDTVLTWHKSTPAAFRFTFKFHRSISHEGRLSQNIPMACQQLTLLSSLEEKLGLIMLQLPASFGPAGIAELDTFLAGLPKAIRYAVEVRHLAFFAKGDDEKALNRCLMHHNVNRVIMDTRALFSGPVDCELTAEVRTKKPRVPVNVIATADQPVMRFVGNNDDSDNEACLLPWVAKCHQWRQQGKTCYLFFHRPDNQDAPWLAQQFIRLYNSQFAEHALPLLSFNPEQTDTAQSSLF</sequence>
<dbReference type="STRING" id="634436.SAMN05216361_4071"/>
<dbReference type="InterPro" id="IPR002763">
    <property type="entry name" value="DUF72"/>
</dbReference>
<dbReference type="PANTHER" id="PTHR30348">
    <property type="entry name" value="UNCHARACTERIZED PROTEIN YECE"/>
    <property type="match status" value="1"/>
</dbReference>
<dbReference type="Pfam" id="PF01904">
    <property type="entry name" value="DUF72"/>
    <property type="match status" value="1"/>
</dbReference>
<protein>
    <submittedName>
        <fullName evidence="1">Uncharacterized conserved protein YecE, DUF72 family</fullName>
    </submittedName>
</protein>
<dbReference type="InterPro" id="IPR036520">
    <property type="entry name" value="UPF0759_sf"/>
</dbReference>
<proteinExistence type="predicted"/>
<dbReference type="PANTHER" id="PTHR30348:SF9">
    <property type="entry name" value="UPF0759 PROTEIN YECE"/>
    <property type="match status" value="1"/>
</dbReference>
<evidence type="ECO:0000313" key="2">
    <source>
        <dbReference type="Proteomes" id="UP000184520"/>
    </source>
</evidence>
<dbReference type="RefSeq" id="WP_073325013.1">
    <property type="nucleotide sequence ID" value="NZ_FQWD01000007.1"/>
</dbReference>
<reference evidence="2" key="1">
    <citation type="submission" date="2016-11" db="EMBL/GenBank/DDBJ databases">
        <authorList>
            <person name="Varghese N."/>
            <person name="Submissions S."/>
        </authorList>
    </citation>
    <scope>NUCLEOTIDE SEQUENCE [LARGE SCALE GENOMIC DNA]</scope>
    <source>
        <strain evidence="2">CGMCC 1.8995</strain>
    </source>
</reference>
<accession>A0A1M5R6Z0</accession>
<gene>
    <name evidence="1" type="ORF">SAMN05216361_4071</name>
</gene>
<name>A0A1M5R6Z0_9ALTE</name>
<dbReference type="Proteomes" id="UP000184520">
    <property type="component" value="Unassembled WGS sequence"/>
</dbReference>